<sequence>MMSLNELTARLSRIEAEKTTSLESQLEVIRLERDSLKTSNARLTDQLSHARNDAKQVQNTTDG</sequence>
<evidence type="ECO:0000256" key="1">
    <source>
        <dbReference type="SAM" id="MobiDB-lite"/>
    </source>
</evidence>
<dbReference type="OrthoDB" id="5849780at2759"/>
<proteinExistence type="predicted"/>
<name>A0A0C2CJC3_9BILA</name>
<dbReference type="AlphaFoldDB" id="A0A0C2CJC3"/>
<dbReference type="EMBL" id="KN751680">
    <property type="protein sequence ID" value="KIH49857.1"/>
    <property type="molecule type" value="Genomic_DNA"/>
</dbReference>
<keyword evidence="3" id="KW-1185">Reference proteome</keyword>
<protein>
    <submittedName>
        <fullName evidence="2">Uncharacterized protein</fullName>
    </submittedName>
</protein>
<evidence type="ECO:0000313" key="3">
    <source>
        <dbReference type="Proteomes" id="UP000054047"/>
    </source>
</evidence>
<reference evidence="2 3" key="1">
    <citation type="submission" date="2013-12" db="EMBL/GenBank/DDBJ databases">
        <title>Draft genome of the parsitic nematode Ancylostoma duodenale.</title>
        <authorList>
            <person name="Mitreva M."/>
        </authorList>
    </citation>
    <scope>NUCLEOTIDE SEQUENCE [LARGE SCALE GENOMIC DNA]</scope>
    <source>
        <strain evidence="2 3">Zhejiang</strain>
    </source>
</reference>
<accession>A0A0C2CJC3</accession>
<evidence type="ECO:0000313" key="2">
    <source>
        <dbReference type="EMBL" id="KIH49857.1"/>
    </source>
</evidence>
<organism evidence="2 3">
    <name type="scientific">Ancylostoma duodenale</name>
    <dbReference type="NCBI Taxonomy" id="51022"/>
    <lineage>
        <taxon>Eukaryota</taxon>
        <taxon>Metazoa</taxon>
        <taxon>Ecdysozoa</taxon>
        <taxon>Nematoda</taxon>
        <taxon>Chromadorea</taxon>
        <taxon>Rhabditida</taxon>
        <taxon>Rhabditina</taxon>
        <taxon>Rhabditomorpha</taxon>
        <taxon>Strongyloidea</taxon>
        <taxon>Ancylostomatidae</taxon>
        <taxon>Ancylostomatinae</taxon>
        <taxon>Ancylostoma</taxon>
    </lineage>
</organism>
<dbReference type="Proteomes" id="UP000054047">
    <property type="component" value="Unassembled WGS sequence"/>
</dbReference>
<feature type="region of interest" description="Disordered" evidence="1">
    <location>
        <begin position="42"/>
        <end position="63"/>
    </location>
</feature>
<gene>
    <name evidence="2" type="ORF">ANCDUO_20068</name>
</gene>